<accession>A0ACD3AHF9</accession>
<reference evidence="1 2" key="1">
    <citation type="journal article" date="2019" name="Nat. Ecol. Evol.">
        <title>Megaphylogeny resolves global patterns of mushroom evolution.</title>
        <authorList>
            <person name="Varga T."/>
            <person name="Krizsan K."/>
            <person name="Foldi C."/>
            <person name="Dima B."/>
            <person name="Sanchez-Garcia M."/>
            <person name="Sanchez-Ramirez S."/>
            <person name="Szollosi G.J."/>
            <person name="Szarkandi J.G."/>
            <person name="Papp V."/>
            <person name="Albert L."/>
            <person name="Andreopoulos W."/>
            <person name="Angelini C."/>
            <person name="Antonin V."/>
            <person name="Barry K.W."/>
            <person name="Bougher N.L."/>
            <person name="Buchanan P."/>
            <person name="Buyck B."/>
            <person name="Bense V."/>
            <person name="Catcheside P."/>
            <person name="Chovatia M."/>
            <person name="Cooper J."/>
            <person name="Damon W."/>
            <person name="Desjardin D."/>
            <person name="Finy P."/>
            <person name="Geml J."/>
            <person name="Haridas S."/>
            <person name="Hughes K."/>
            <person name="Justo A."/>
            <person name="Karasinski D."/>
            <person name="Kautmanova I."/>
            <person name="Kiss B."/>
            <person name="Kocsube S."/>
            <person name="Kotiranta H."/>
            <person name="LaButti K.M."/>
            <person name="Lechner B.E."/>
            <person name="Liimatainen K."/>
            <person name="Lipzen A."/>
            <person name="Lukacs Z."/>
            <person name="Mihaltcheva S."/>
            <person name="Morgado L.N."/>
            <person name="Niskanen T."/>
            <person name="Noordeloos M.E."/>
            <person name="Ohm R.A."/>
            <person name="Ortiz-Santana B."/>
            <person name="Ovrebo C."/>
            <person name="Racz N."/>
            <person name="Riley R."/>
            <person name="Savchenko A."/>
            <person name="Shiryaev A."/>
            <person name="Soop K."/>
            <person name="Spirin V."/>
            <person name="Szebenyi C."/>
            <person name="Tomsovsky M."/>
            <person name="Tulloss R.E."/>
            <person name="Uehling J."/>
            <person name="Grigoriev I.V."/>
            <person name="Vagvolgyi C."/>
            <person name="Papp T."/>
            <person name="Martin F.M."/>
            <person name="Miettinen O."/>
            <person name="Hibbett D.S."/>
            <person name="Nagy L.G."/>
        </authorList>
    </citation>
    <scope>NUCLEOTIDE SEQUENCE [LARGE SCALE GENOMIC DNA]</scope>
    <source>
        <strain evidence="1 2">NL-1719</strain>
    </source>
</reference>
<organism evidence="1 2">
    <name type="scientific">Pluteus cervinus</name>
    <dbReference type="NCBI Taxonomy" id="181527"/>
    <lineage>
        <taxon>Eukaryota</taxon>
        <taxon>Fungi</taxon>
        <taxon>Dikarya</taxon>
        <taxon>Basidiomycota</taxon>
        <taxon>Agaricomycotina</taxon>
        <taxon>Agaricomycetes</taxon>
        <taxon>Agaricomycetidae</taxon>
        <taxon>Agaricales</taxon>
        <taxon>Pluteineae</taxon>
        <taxon>Pluteaceae</taxon>
        <taxon>Pluteus</taxon>
    </lineage>
</organism>
<gene>
    <name evidence="1" type="ORF">BDN72DRAFT_722317</name>
</gene>
<feature type="non-terminal residue" evidence="1">
    <location>
        <position position="158"/>
    </location>
</feature>
<feature type="non-terminal residue" evidence="1">
    <location>
        <position position="1"/>
    </location>
</feature>
<sequence length="158" mass="17701">LPLLRSLRLYGKICLVSELLLSINAPRLQELVIAPATVEDLRILSSKTKELQRSFFPSLRTLVLAPLHFHRHVAEGVLSMAMLCFPEVEHLVLVNTFAKPLLYAFTSVGPDEPIPWPNIRTISLRQISRHVENAVAQIIQFRIAYGGSVPTINIDPDS</sequence>
<protein>
    <submittedName>
        <fullName evidence="1">Uncharacterized protein</fullName>
    </submittedName>
</protein>
<evidence type="ECO:0000313" key="2">
    <source>
        <dbReference type="Proteomes" id="UP000308600"/>
    </source>
</evidence>
<keyword evidence="2" id="KW-1185">Reference proteome</keyword>
<proteinExistence type="predicted"/>
<name>A0ACD3AHF9_9AGAR</name>
<dbReference type="EMBL" id="ML208464">
    <property type="protein sequence ID" value="TFK64714.1"/>
    <property type="molecule type" value="Genomic_DNA"/>
</dbReference>
<dbReference type="Proteomes" id="UP000308600">
    <property type="component" value="Unassembled WGS sequence"/>
</dbReference>
<evidence type="ECO:0000313" key="1">
    <source>
        <dbReference type="EMBL" id="TFK64714.1"/>
    </source>
</evidence>